<dbReference type="OrthoDB" id="7170131at2"/>
<dbReference type="EMBL" id="SMAR01000036">
    <property type="protein sequence ID" value="TCT33036.1"/>
    <property type="molecule type" value="Genomic_DNA"/>
</dbReference>
<dbReference type="PANTHER" id="PTHR30146">
    <property type="entry name" value="LACI-RELATED TRANSCRIPTIONAL REPRESSOR"/>
    <property type="match status" value="1"/>
</dbReference>
<evidence type="ECO:0000313" key="6">
    <source>
        <dbReference type="Proteomes" id="UP000295097"/>
    </source>
</evidence>
<dbReference type="SUPFAM" id="SSF53822">
    <property type="entry name" value="Periplasmic binding protein-like I"/>
    <property type="match status" value="1"/>
</dbReference>
<keyword evidence="6" id="KW-1185">Reference proteome</keyword>
<sequence length="349" mass="37693">MADRGAKLQSGGAYQRSTIRDVAAQAGVSVTTASRALNGTGRMSDETRERVQQVASELDYRPSSIARGLVQQRSFTLGLLTNDPYGRFTLPVAAGLSSAMADRGVSVFLSTGEYEPERLSLNLRAMEEKRVDGLVITGKRIDRGLPVDLPDLGMPVVYVYASAPEGAVSFVPDDKNAAKAAIRHLLGLGREKIAHITGPHDFRSARLRADGWREALIEDGLEPFGPAIYSAWTEQHGFETARHMIESGERPDAIFCGNDQIARGAIDAFALMGIRVPHDIAIVGFDNWEVFAKATRPPLTTLDMGLPSLGRNAGMALLDLIDGKSVPPGVRETPCELIVRQSCGAQPER</sequence>
<dbReference type="Gene3D" id="1.10.260.40">
    <property type="entry name" value="lambda repressor-like DNA-binding domains"/>
    <property type="match status" value="1"/>
</dbReference>
<reference evidence="5 6" key="1">
    <citation type="submission" date="2019-03" db="EMBL/GenBank/DDBJ databases">
        <title>Freshwater and sediment microbial communities from various areas in North America, analyzing microbe dynamics in response to fracking.</title>
        <authorList>
            <person name="Lamendella R."/>
        </authorList>
    </citation>
    <scope>NUCLEOTIDE SEQUENCE [LARGE SCALE GENOMIC DNA]</scope>
    <source>
        <strain evidence="5 6">175.2</strain>
    </source>
</reference>
<dbReference type="GO" id="GO:0000976">
    <property type="term" value="F:transcription cis-regulatory region binding"/>
    <property type="evidence" value="ECO:0007669"/>
    <property type="project" value="TreeGrafter"/>
</dbReference>
<evidence type="ECO:0000256" key="3">
    <source>
        <dbReference type="ARBA" id="ARBA00023163"/>
    </source>
</evidence>
<dbReference type="Pfam" id="PF13377">
    <property type="entry name" value="Peripla_BP_3"/>
    <property type="match status" value="1"/>
</dbReference>
<gene>
    <name evidence="5" type="ORF">EDC90_103626</name>
</gene>
<dbReference type="Gene3D" id="3.40.50.2300">
    <property type="match status" value="2"/>
</dbReference>
<dbReference type="InterPro" id="IPR000843">
    <property type="entry name" value="HTH_LacI"/>
</dbReference>
<dbReference type="PROSITE" id="PS00356">
    <property type="entry name" value="HTH_LACI_1"/>
    <property type="match status" value="1"/>
</dbReference>
<dbReference type="GO" id="GO:0003700">
    <property type="term" value="F:DNA-binding transcription factor activity"/>
    <property type="evidence" value="ECO:0007669"/>
    <property type="project" value="TreeGrafter"/>
</dbReference>
<proteinExistence type="predicted"/>
<dbReference type="PROSITE" id="PS50932">
    <property type="entry name" value="HTH_LACI_2"/>
    <property type="match status" value="1"/>
</dbReference>
<comment type="caution">
    <text evidence="5">The sequence shown here is derived from an EMBL/GenBank/DDBJ whole genome shotgun (WGS) entry which is preliminary data.</text>
</comment>
<evidence type="ECO:0000313" key="5">
    <source>
        <dbReference type="EMBL" id="TCT33036.1"/>
    </source>
</evidence>
<name>A0A4R3NJC2_9HYPH</name>
<evidence type="ECO:0000256" key="2">
    <source>
        <dbReference type="ARBA" id="ARBA00023125"/>
    </source>
</evidence>
<keyword evidence="3" id="KW-0804">Transcription</keyword>
<dbReference type="InterPro" id="IPR028082">
    <property type="entry name" value="Peripla_BP_I"/>
</dbReference>
<keyword evidence="2" id="KW-0238">DNA-binding</keyword>
<dbReference type="RefSeq" id="WP_132313796.1">
    <property type="nucleotide sequence ID" value="NZ_SMAR01000036.1"/>
</dbReference>
<evidence type="ECO:0000259" key="4">
    <source>
        <dbReference type="PROSITE" id="PS50932"/>
    </source>
</evidence>
<dbReference type="PANTHER" id="PTHR30146:SF155">
    <property type="entry name" value="ALANINE RACEMASE"/>
    <property type="match status" value="1"/>
</dbReference>
<dbReference type="AlphaFoldDB" id="A0A4R3NJC2"/>
<dbReference type="SMART" id="SM00354">
    <property type="entry name" value="HTH_LACI"/>
    <property type="match status" value="1"/>
</dbReference>
<dbReference type="InterPro" id="IPR010982">
    <property type="entry name" value="Lambda_DNA-bd_dom_sf"/>
</dbReference>
<organism evidence="5 6">
    <name type="scientific">Martelella mediterranea</name>
    <dbReference type="NCBI Taxonomy" id="293089"/>
    <lineage>
        <taxon>Bacteria</taxon>
        <taxon>Pseudomonadati</taxon>
        <taxon>Pseudomonadota</taxon>
        <taxon>Alphaproteobacteria</taxon>
        <taxon>Hyphomicrobiales</taxon>
        <taxon>Aurantimonadaceae</taxon>
        <taxon>Martelella</taxon>
    </lineage>
</organism>
<dbReference type="InterPro" id="IPR046335">
    <property type="entry name" value="LacI/GalR-like_sensor"/>
</dbReference>
<keyword evidence="1" id="KW-0805">Transcription regulation</keyword>
<dbReference type="Proteomes" id="UP000295097">
    <property type="component" value="Unassembled WGS sequence"/>
</dbReference>
<dbReference type="SUPFAM" id="SSF47413">
    <property type="entry name" value="lambda repressor-like DNA-binding domains"/>
    <property type="match status" value="1"/>
</dbReference>
<dbReference type="Pfam" id="PF00356">
    <property type="entry name" value="LacI"/>
    <property type="match status" value="1"/>
</dbReference>
<protein>
    <submittedName>
        <fullName evidence="5">LacI family transcriptional regulator</fullName>
    </submittedName>
</protein>
<dbReference type="CDD" id="cd06288">
    <property type="entry name" value="PBP1_sucrose_transcription_regulator"/>
    <property type="match status" value="1"/>
</dbReference>
<dbReference type="CDD" id="cd01392">
    <property type="entry name" value="HTH_LacI"/>
    <property type="match status" value="1"/>
</dbReference>
<evidence type="ECO:0000256" key="1">
    <source>
        <dbReference type="ARBA" id="ARBA00023015"/>
    </source>
</evidence>
<accession>A0A4R3NJC2</accession>
<feature type="domain" description="HTH lacI-type" evidence="4">
    <location>
        <begin position="17"/>
        <end position="71"/>
    </location>
</feature>